<dbReference type="KEGG" id="soe:110797553"/>
<keyword evidence="1" id="KW-0699">rRNA-binding</keyword>
<dbReference type="GO" id="GO:0006412">
    <property type="term" value="P:translation"/>
    <property type="evidence" value="ECO:0000318"/>
    <property type="project" value="GO_Central"/>
</dbReference>
<dbReference type="GeneID" id="110797553"/>
<evidence type="ECO:0000313" key="9">
    <source>
        <dbReference type="RefSeq" id="XP_021858366.1"/>
    </source>
</evidence>
<evidence type="ECO:0000256" key="5">
    <source>
        <dbReference type="ARBA" id="ARBA00035266"/>
    </source>
</evidence>
<reference evidence="9 10" key="2">
    <citation type="submission" date="2025-04" db="UniProtKB">
        <authorList>
            <consortium name="RefSeq"/>
        </authorList>
    </citation>
    <scope>IDENTIFICATION</scope>
</reference>
<dbReference type="PANTHER" id="PTHR13479:SF65">
    <property type="entry name" value="F10K1.8 PROTEIN"/>
    <property type="match status" value="1"/>
</dbReference>
<evidence type="ECO:0000256" key="4">
    <source>
        <dbReference type="ARBA" id="ARBA00023274"/>
    </source>
</evidence>
<dbReference type="PANTHER" id="PTHR13479">
    <property type="entry name" value="30S RIBOSOMAL PROTEIN S18"/>
    <property type="match status" value="1"/>
</dbReference>
<evidence type="ECO:0000256" key="7">
    <source>
        <dbReference type="SAM" id="MobiDB-lite"/>
    </source>
</evidence>
<dbReference type="Pfam" id="PF01084">
    <property type="entry name" value="Ribosomal_S18"/>
    <property type="match status" value="1"/>
</dbReference>
<evidence type="ECO:0000313" key="10">
    <source>
        <dbReference type="RefSeq" id="XP_021858367.1"/>
    </source>
</evidence>
<reference evidence="8" key="1">
    <citation type="journal article" date="2021" name="Nat. Commun.">
        <title>Genomic analyses provide insights into spinach domestication and the genetic basis of agronomic traits.</title>
        <authorList>
            <person name="Cai X."/>
            <person name="Sun X."/>
            <person name="Xu C."/>
            <person name="Sun H."/>
            <person name="Wang X."/>
            <person name="Ge C."/>
            <person name="Zhang Z."/>
            <person name="Wang Q."/>
            <person name="Fei Z."/>
            <person name="Jiao C."/>
            <person name="Wang Q."/>
        </authorList>
    </citation>
    <scope>NUCLEOTIDE SEQUENCE [LARGE SCALE GENOMIC DNA]</scope>
    <source>
        <strain evidence="8">cv. Varoflay</strain>
    </source>
</reference>
<evidence type="ECO:0000256" key="6">
    <source>
        <dbReference type="RuleBase" id="RU003910"/>
    </source>
</evidence>
<dbReference type="Proteomes" id="UP000813463">
    <property type="component" value="Chromosome 1"/>
</dbReference>
<dbReference type="InterPro" id="IPR001648">
    <property type="entry name" value="Ribosomal_bS18"/>
</dbReference>
<comment type="similarity">
    <text evidence="6">Belongs to the bacterial ribosomal protein bS18 family.</text>
</comment>
<evidence type="ECO:0000313" key="8">
    <source>
        <dbReference type="Proteomes" id="UP000813463"/>
    </source>
</evidence>
<evidence type="ECO:0000256" key="1">
    <source>
        <dbReference type="ARBA" id="ARBA00022730"/>
    </source>
</evidence>
<dbReference type="PRINTS" id="PR00974">
    <property type="entry name" value="RIBOSOMALS18"/>
</dbReference>
<keyword evidence="2" id="KW-0694">RNA-binding</keyword>
<sequence length="258" mass="29482">MKLIRVAIRSLSDGFYHHHHQFHRSITARTLSTDLNHGQGNDENKDTNSSESNVVRRIFGGISEDNAFIQNLDSIEKARFGMGTGSTEFGGDYSTLLDGMEKKLNDAAKYFEFNPDEINQEDYTFRTDMNFKPGVTYNPEDLDLRKPGVWKPSKRPEFQVTTEEVLRQADFRNVRFLANFLTDAGILNKRSKTGISAKAQRKVAREIKTARAFGLLPFTTMGTKQFAFGRTMEDLDEDFRLEEEYDTRAADLVQDPVE</sequence>
<keyword evidence="8" id="KW-1185">Reference proteome</keyword>
<dbReference type="Gene3D" id="4.10.640.10">
    <property type="entry name" value="Ribosomal protein S18"/>
    <property type="match status" value="1"/>
</dbReference>
<evidence type="ECO:0000256" key="2">
    <source>
        <dbReference type="ARBA" id="ARBA00022884"/>
    </source>
</evidence>
<gene>
    <name evidence="9 10" type="primary">LOC110797553</name>
</gene>
<dbReference type="InterPro" id="IPR036870">
    <property type="entry name" value="Ribosomal_bS18_sf"/>
</dbReference>
<keyword evidence="4 6" id="KW-0687">Ribonucleoprotein</keyword>
<evidence type="ECO:0000256" key="3">
    <source>
        <dbReference type="ARBA" id="ARBA00022980"/>
    </source>
</evidence>
<dbReference type="OrthoDB" id="21463at2759"/>
<dbReference type="GO" id="GO:0005763">
    <property type="term" value="C:mitochondrial small ribosomal subunit"/>
    <property type="evidence" value="ECO:0000318"/>
    <property type="project" value="GO_Central"/>
</dbReference>
<dbReference type="RefSeq" id="XP_021858367.1">
    <property type="nucleotide sequence ID" value="XM_022002675.1"/>
</dbReference>
<name>A0A9R0IZC0_SPIOL</name>
<protein>
    <recommendedName>
        <fullName evidence="5">Small ribosomal subunit protein bS18c</fullName>
    </recommendedName>
</protein>
<feature type="region of interest" description="Disordered" evidence="7">
    <location>
        <begin position="33"/>
        <end position="52"/>
    </location>
</feature>
<dbReference type="RefSeq" id="XP_021858366.1">
    <property type="nucleotide sequence ID" value="XM_022002674.1"/>
</dbReference>
<proteinExistence type="inferred from homology"/>
<dbReference type="GO" id="GO:0003735">
    <property type="term" value="F:structural constituent of ribosome"/>
    <property type="evidence" value="ECO:0000318"/>
    <property type="project" value="GO_Central"/>
</dbReference>
<keyword evidence="3 6" id="KW-0689">Ribosomal protein</keyword>
<dbReference type="GO" id="GO:0070181">
    <property type="term" value="F:small ribosomal subunit rRNA binding"/>
    <property type="evidence" value="ECO:0000318"/>
    <property type="project" value="GO_Central"/>
</dbReference>
<organism evidence="8 9">
    <name type="scientific">Spinacia oleracea</name>
    <name type="common">Spinach</name>
    <dbReference type="NCBI Taxonomy" id="3562"/>
    <lineage>
        <taxon>Eukaryota</taxon>
        <taxon>Viridiplantae</taxon>
        <taxon>Streptophyta</taxon>
        <taxon>Embryophyta</taxon>
        <taxon>Tracheophyta</taxon>
        <taxon>Spermatophyta</taxon>
        <taxon>Magnoliopsida</taxon>
        <taxon>eudicotyledons</taxon>
        <taxon>Gunneridae</taxon>
        <taxon>Pentapetalae</taxon>
        <taxon>Caryophyllales</taxon>
        <taxon>Chenopodiaceae</taxon>
        <taxon>Chenopodioideae</taxon>
        <taxon>Anserineae</taxon>
        <taxon>Spinacia</taxon>
    </lineage>
</organism>
<dbReference type="NCBIfam" id="TIGR00165">
    <property type="entry name" value="S18"/>
    <property type="match status" value="1"/>
</dbReference>
<accession>A0A9R0IZC0</accession>
<dbReference type="SUPFAM" id="SSF46911">
    <property type="entry name" value="Ribosomal protein S18"/>
    <property type="match status" value="1"/>
</dbReference>
<dbReference type="AlphaFoldDB" id="A0A9R0IZC0"/>